<evidence type="ECO:0000259" key="3">
    <source>
        <dbReference type="Pfam" id="PF08543"/>
    </source>
</evidence>
<dbReference type="EMBL" id="JBHLVX010000022">
    <property type="protein sequence ID" value="MFC0267695.1"/>
    <property type="molecule type" value="Genomic_DNA"/>
</dbReference>
<evidence type="ECO:0000313" key="4">
    <source>
        <dbReference type="EMBL" id="MFC0267695.1"/>
    </source>
</evidence>
<dbReference type="GO" id="GO:0008902">
    <property type="term" value="F:hydroxymethylpyrimidine kinase activity"/>
    <property type="evidence" value="ECO:0007669"/>
    <property type="project" value="UniProtKB-EC"/>
</dbReference>
<dbReference type="SUPFAM" id="SSF53613">
    <property type="entry name" value="Ribokinase-like"/>
    <property type="match status" value="1"/>
</dbReference>
<dbReference type="InterPro" id="IPR004399">
    <property type="entry name" value="HMP/HMP-P_kinase_dom"/>
</dbReference>
<gene>
    <name evidence="4" type="primary">thiD</name>
    <name evidence="4" type="ORF">ACFFHW_06745</name>
</gene>
<feature type="domain" description="Pyridoxamine kinase/Phosphomethylpyrimidine kinase" evidence="3">
    <location>
        <begin position="14"/>
        <end position="260"/>
    </location>
</feature>
<reference evidence="4 5" key="1">
    <citation type="submission" date="2024-09" db="EMBL/GenBank/DDBJ databases">
        <authorList>
            <person name="Sun Q."/>
            <person name="Mori K."/>
        </authorList>
    </citation>
    <scope>NUCLEOTIDE SEQUENCE [LARGE SCALE GENOMIC DNA]</scope>
    <source>
        <strain evidence="4 5">CCM 7415</strain>
    </source>
</reference>
<dbReference type="Pfam" id="PF08543">
    <property type="entry name" value="Phos_pyr_kin"/>
    <property type="match status" value="1"/>
</dbReference>
<dbReference type="NCBIfam" id="TIGR00097">
    <property type="entry name" value="HMP-P_kinase"/>
    <property type="match status" value="1"/>
</dbReference>
<dbReference type="PANTHER" id="PTHR20858:SF17">
    <property type="entry name" value="HYDROXYMETHYLPYRIMIDINE_PHOSPHOMETHYLPYRIMIDINE KINASE THI20-RELATED"/>
    <property type="match status" value="1"/>
</dbReference>
<protein>
    <recommendedName>
        <fullName evidence="2">hydroxymethylpyrimidine kinase</fullName>
        <ecNumber evidence="2">2.7.1.49</ecNumber>
    </recommendedName>
</protein>
<evidence type="ECO:0000256" key="1">
    <source>
        <dbReference type="ARBA" id="ARBA00004948"/>
    </source>
</evidence>
<comment type="caution">
    <text evidence="4">The sequence shown here is derived from an EMBL/GenBank/DDBJ whole genome shotgun (WGS) entry which is preliminary data.</text>
</comment>
<accession>A0ABV6G206</accession>
<keyword evidence="5" id="KW-1185">Reference proteome</keyword>
<sequence>MPAPARFLSIAGTDPSGGAGQSADIKTASALGAFATSVVTAVVAQNTCGVRDIMPLPHSILRAQLDAVFEDIAPDSVKIGMVADSATARLVREYLERYRPKHVVLDPVMVAKSGDRLVDDDGFHAVRDILIPVADIITPNLPEAAMLLDRPVPADRAAMQALASGLSTLGATMVVLKGGYLSGAHSDDLVIMPNQQQWLEAPRIDTRSLHGSGCTLSSAIAALLPVSDSPLTAMREAKAYMSGALKRADSLKVGHGQGPAHHFFRWW</sequence>
<keyword evidence="4" id="KW-0418">Kinase</keyword>
<dbReference type="EC" id="2.7.1.49" evidence="2"/>
<evidence type="ECO:0000256" key="2">
    <source>
        <dbReference type="ARBA" id="ARBA00012135"/>
    </source>
</evidence>
<dbReference type="RefSeq" id="WP_019950469.1">
    <property type="nucleotide sequence ID" value="NZ_JBHLVX010000022.1"/>
</dbReference>
<organism evidence="4 5">
    <name type="scientific">Kushneria aurantia</name>
    <dbReference type="NCBI Taxonomy" id="504092"/>
    <lineage>
        <taxon>Bacteria</taxon>
        <taxon>Pseudomonadati</taxon>
        <taxon>Pseudomonadota</taxon>
        <taxon>Gammaproteobacteria</taxon>
        <taxon>Oceanospirillales</taxon>
        <taxon>Halomonadaceae</taxon>
        <taxon>Kushneria</taxon>
    </lineage>
</organism>
<comment type="pathway">
    <text evidence="1">Cofactor biosynthesis; thiamine diphosphate biosynthesis.</text>
</comment>
<dbReference type="GO" id="GO:0008972">
    <property type="term" value="F:phosphomethylpyrimidine kinase activity"/>
    <property type="evidence" value="ECO:0007669"/>
    <property type="project" value="UniProtKB-EC"/>
</dbReference>
<dbReference type="Proteomes" id="UP001589814">
    <property type="component" value="Unassembled WGS sequence"/>
</dbReference>
<dbReference type="CDD" id="cd01169">
    <property type="entry name" value="HMPP_kinase"/>
    <property type="match status" value="1"/>
</dbReference>
<proteinExistence type="predicted"/>
<dbReference type="PANTHER" id="PTHR20858">
    <property type="entry name" value="PHOSPHOMETHYLPYRIMIDINE KINASE"/>
    <property type="match status" value="1"/>
</dbReference>
<keyword evidence="4" id="KW-0808">Transferase</keyword>
<name>A0ABV6G206_9GAMM</name>
<dbReference type="InterPro" id="IPR029056">
    <property type="entry name" value="Ribokinase-like"/>
</dbReference>
<evidence type="ECO:0000313" key="5">
    <source>
        <dbReference type="Proteomes" id="UP001589814"/>
    </source>
</evidence>
<dbReference type="Gene3D" id="3.40.1190.20">
    <property type="match status" value="1"/>
</dbReference>
<dbReference type="InterPro" id="IPR013749">
    <property type="entry name" value="PM/HMP-P_kinase-1"/>
</dbReference>